<reference evidence="7 8" key="1">
    <citation type="journal article" date="2017" name="Antonie Van Leeuwenhoek">
        <title>Rhizobium rhizosphaerae sp. nov., a novel species isolated from rice rhizosphere.</title>
        <authorList>
            <person name="Zhao J.J."/>
            <person name="Zhang J."/>
            <person name="Zhang R.J."/>
            <person name="Zhang C.W."/>
            <person name="Yin H.Q."/>
            <person name="Zhang X.X."/>
        </authorList>
    </citation>
    <scope>NUCLEOTIDE SEQUENCE [LARGE SCALE GENOMIC DNA]</scope>
    <source>
        <strain evidence="7 8">E3</strain>
    </source>
</reference>
<dbReference type="Gene3D" id="3.30.70.1070">
    <property type="entry name" value="Sporulation related repeat"/>
    <property type="match status" value="1"/>
</dbReference>
<evidence type="ECO:0000256" key="3">
    <source>
        <dbReference type="ARBA" id="ARBA00023316"/>
    </source>
</evidence>
<proteinExistence type="inferred from homology"/>
<keyword evidence="3 4" id="KW-0961">Cell wall biogenesis/degradation</keyword>
<dbReference type="eggNOG" id="COG0797">
    <property type="taxonomic scope" value="Bacteria"/>
</dbReference>
<name>K6XTC4_9ALTE</name>
<dbReference type="Pfam" id="PF03330">
    <property type="entry name" value="DPBB_1"/>
    <property type="match status" value="1"/>
</dbReference>
<dbReference type="SUPFAM" id="SSF50685">
    <property type="entry name" value="Barwin-like endoglucanases"/>
    <property type="match status" value="1"/>
</dbReference>
<keyword evidence="4" id="KW-0472">Membrane</keyword>
<keyword evidence="4 7" id="KW-0449">Lipoprotein</keyword>
<comment type="function">
    <text evidence="4">Lytic transglycosylase with a strong preference for naked glycan strands that lack stem peptides.</text>
</comment>
<dbReference type="GO" id="GO:0008932">
    <property type="term" value="F:lytic endotransglycosylase activity"/>
    <property type="evidence" value="ECO:0007669"/>
    <property type="project" value="UniProtKB-UniRule"/>
</dbReference>
<dbReference type="AlphaFoldDB" id="K6XTC4"/>
<dbReference type="GO" id="GO:0000270">
    <property type="term" value="P:peptidoglycan metabolic process"/>
    <property type="evidence" value="ECO:0007669"/>
    <property type="project" value="UniProtKB-UniRule"/>
</dbReference>
<dbReference type="GO" id="GO:0071555">
    <property type="term" value="P:cell wall organization"/>
    <property type="evidence" value="ECO:0007669"/>
    <property type="project" value="UniProtKB-KW"/>
</dbReference>
<dbReference type="InterPro" id="IPR009009">
    <property type="entry name" value="RlpA-like_DPBB"/>
</dbReference>
<comment type="similarity">
    <text evidence="4 5">Belongs to the RlpA family.</text>
</comment>
<dbReference type="InterPro" id="IPR036908">
    <property type="entry name" value="RlpA-like_sf"/>
</dbReference>
<comment type="caution">
    <text evidence="7">The sequence shown here is derived from an EMBL/GenBank/DDBJ whole genome shotgun (WGS) entry which is preliminary data.</text>
</comment>
<dbReference type="EC" id="4.2.2.-" evidence="4"/>
<evidence type="ECO:0000256" key="1">
    <source>
        <dbReference type="ARBA" id="ARBA00022729"/>
    </source>
</evidence>
<dbReference type="GO" id="GO:0042834">
    <property type="term" value="F:peptidoglycan binding"/>
    <property type="evidence" value="ECO:0007669"/>
    <property type="project" value="InterPro"/>
</dbReference>
<dbReference type="Proteomes" id="UP000006334">
    <property type="component" value="Unassembled WGS sequence"/>
</dbReference>
<evidence type="ECO:0000256" key="2">
    <source>
        <dbReference type="ARBA" id="ARBA00023239"/>
    </source>
</evidence>
<dbReference type="PANTHER" id="PTHR34183">
    <property type="entry name" value="ENDOLYTIC PEPTIDOGLYCAN TRANSGLYCOSYLASE RLPA"/>
    <property type="match status" value="1"/>
</dbReference>
<accession>K6XTC4</accession>
<dbReference type="PROSITE" id="PS51257">
    <property type="entry name" value="PROKAR_LIPOPROTEIN"/>
    <property type="match status" value="1"/>
</dbReference>
<organism evidence="7 8">
    <name type="scientific">Aliiglaciecola lipolytica E3</name>
    <dbReference type="NCBI Taxonomy" id="1127673"/>
    <lineage>
        <taxon>Bacteria</taxon>
        <taxon>Pseudomonadati</taxon>
        <taxon>Pseudomonadota</taxon>
        <taxon>Gammaproteobacteria</taxon>
        <taxon>Alteromonadales</taxon>
        <taxon>Alteromonadaceae</taxon>
        <taxon>Aliiglaciecola</taxon>
    </lineage>
</organism>
<dbReference type="InterPro" id="IPR007730">
    <property type="entry name" value="SPOR-like_dom"/>
</dbReference>
<keyword evidence="4" id="KW-0564">Palmitate</keyword>
<dbReference type="GO" id="GO:0009279">
    <property type="term" value="C:cell outer membrane"/>
    <property type="evidence" value="ECO:0007669"/>
    <property type="project" value="TreeGrafter"/>
</dbReference>
<keyword evidence="8" id="KW-1185">Reference proteome</keyword>
<evidence type="ECO:0000259" key="6">
    <source>
        <dbReference type="PROSITE" id="PS51724"/>
    </source>
</evidence>
<protein>
    <recommendedName>
        <fullName evidence="4">Endolytic peptidoglycan transglycosylase RlpA</fullName>
        <ecNumber evidence="4">4.2.2.-</ecNumber>
    </recommendedName>
</protein>
<evidence type="ECO:0000256" key="4">
    <source>
        <dbReference type="HAMAP-Rule" id="MF_02071"/>
    </source>
</evidence>
<dbReference type="CDD" id="cd22268">
    <property type="entry name" value="DPBB_RlpA-like"/>
    <property type="match status" value="1"/>
</dbReference>
<evidence type="ECO:0000256" key="5">
    <source>
        <dbReference type="RuleBase" id="RU003495"/>
    </source>
</evidence>
<dbReference type="InterPro" id="IPR036680">
    <property type="entry name" value="SPOR-like_sf"/>
</dbReference>
<dbReference type="EMBL" id="BAEN01000041">
    <property type="protein sequence ID" value="GAC14926.1"/>
    <property type="molecule type" value="Genomic_DNA"/>
</dbReference>
<dbReference type="Gene3D" id="2.40.40.10">
    <property type="entry name" value="RlpA-like domain"/>
    <property type="match status" value="1"/>
</dbReference>
<sequence length="273" mass="30123">MKLILTISLCIVLSACSNTGRYSQHSDSKPQIISRDIDFRDVKPAYEPYLPASMRPYTVLGKYYTPLKTGKGYVKQGIASWYGQKFHGHLTANGEVYNMFAMSAAHKTLPLPSIVKVTNTENGKIAVVRVNDRGPFHHNRIIDLSYAAAMKIGVLDTGTAKVKVEVMHVDHNGVLTVGNNPQATTTEVATANLEKQVFIQVAALQDQAKVLALAKGLQNQYQVSVNTPSENGIYRLHLGPLTDEFHADQLLQQLKLDGYSSAFRVYSEITMTP</sequence>
<dbReference type="RefSeq" id="WP_008844742.1">
    <property type="nucleotide sequence ID" value="NZ_BAEN01000041.1"/>
</dbReference>
<keyword evidence="4" id="KW-1003">Cell membrane</keyword>
<feature type="domain" description="SPOR" evidence="6">
    <location>
        <begin position="191"/>
        <end position="267"/>
    </location>
</feature>
<evidence type="ECO:0000313" key="8">
    <source>
        <dbReference type="Proteomes" id="UP000006334"/>
    </source>
</evidence>
<dbReference type="PANTHER" id="PTHR34183:SF1">
    <property type="entry name" value="ENDOLYTIC PEPTIDOGLYCAN TRANSGLYCOSYLASE RLPA"/>
    <property type="match status" value="1"/>
</dbReference>
<dbReference type="Pfam" id="PF05036">
    <property type="entry name" value="SPOR"/>
    <property type="match status" value="1"/>
</dbReference>
<dbReference type="OrthoDB" id="9779128at2"/>
<dbReference type="InterPro" id="IPR012997">
    <property type="entry name" value="RplA"/>
</dbReference>
<evidence type="ECO:0000313" key="7">
    <source>
        <dbReference type="EMBL" id="GAC14926.1"/>
    </source>
</evidence>
<dbReference type="HAMAP" id="MF_02071">
    <property type="entry name" value="RlpA"/>
    <property type="match status" value="1"/>
</dbReference>
<dbReference type="InterPro" id="IPR034718">
    <property type="entry name" value="RlpA"/>
</dbReference>
<keyword evidence="2 4" id="KW-0456">Lyase</keyword>
<dbReference type="FunFam" id="2.40.40.10:FF:000003">
    <property type="entry name" value="Endolytic peptidoglycan transglycosylase RlpA"/>
    <property type="match status" value="1"/>
</dbReference>
<gene>
    <name evidence="4 7" type="primary">rlpA</name>
    <name evidence="7" type="ORF">GLIP_2299</name>
</gene>
<comment type="subcellular location">
    <subcellularLocation>
        <location evidence="4">Cell membrane</location>
        <topology evidence="4">Lipid-anchor</topology>
    </subcellularLocation>
</comment>
<dbReference type="NCBIfam" id="TIGR00413">
    <property type="entry name" value="rlpA"/>
    <property type="match status" value="1"/>
</dbReference>
<keyword evidence="1" id="KW-0732">Signal</keyword>
<dbReference type="STRING" id="1127673.GLIP_2299"/>
<dbReference type="PROSITE" id="PS51724">
    <property type="entry name" value="SPOR"/>
    <property type="match status" value="1"/>
</dbReference>
<dbReference type="GO" id="GO:0005886">
    <property type="term" value="C:plasma membrane"/>
    <property type="evidence" value="ECO:0007669"/>
    <property type="project" value="UniProtKB-SubCell"/>
</dbReference>
<dbReference type="SUPFAM" id="SSF110997">
    <property type="entry name" value="Sporulation related repeat"/>
    <property type="match status" value="1"/>
</dbReference>